<evidence type="ECO:0000313" key="1">
    <source>
        <dbReference type="Ensembl" id="ENSCCRP00020095524.1"/>
    </source>
</evidence>
<reference evidence="1" key="1">
    <citation type="submission" date="2025-08" db="UniProtKB">
        <authorList>
            <consortium name="Ensembl"/>
        </authorList>
    </citation>
    <scope>IDENTIFICATION</scope>
</reference>
<proteinExistence type="predicted"/>
<dbReference type="Ensembl" id="ENSCCRT00020104454.1">
    <property type="protein sequence ID" value="ENSCCRP00020095524.1"/>
    <property type="gene ID" value="ENSCCRG00020043971.1"/>
</dbReference>
<evidence type="ECO:0000313" key="2">
    <source>
        <dbReference type="Proteomes" id="UP000694701"/>
    </source>
</evidence>
<name>A0A8C2JMX4_CYPCA</name>
<protein>
    <submittedName>
        <fullName evidence="1">Uncharacterized protein</fullName>
    </submittedName>
</protein>
<dbReference type="Proteomes" id="UP000694701">
    <property type="component" value="Unplaced"/>
</dbReference>
<dbReference type="AlphaFoldDB" id="A0A8C2JMX4"/>
<accession>A0A8C2JMX4</accession>
<sequence length="61" mass="6910">MKAKRPEGETANVLSSLPIPQLQRRVNTLSPRSANQRVRSLLFLRCLLHTANSADFCYLAR</sequence>
<organism evidence="1 2">
    <name type="scientific">Cyprinus carpio</name>
    <name type="common">Common carp</name>
    <dbReference type="NCBI Taxonomy" id="7962"/>
    <lineage>
        <taxon>Eukaryota</taxon>
        <taxon>Metazoa</taxon>
        <taxon>Chordata</taxon>
        <taxon>Craniata</taxon>
        <taxon>Vertebrata</taxon>
        <taxon>Euteleostomi</taxon>
        <taxon>Actinopterygii</taxon>
        <taxon>Neopterygii</taxon>
        <taxon>Teleostei</taxon>
        <taxon>Ostariophysi</taxon>
        <taxon>Cypriniformes</taxon>
        <taxon>Cyprinidae</taxon>
        <taxon>Cyprininae</taxon>
        <taxon>Cyprinus</taxon>
    </lineage>
</organism>